<organism evidence="3 4">
    <name type="scientific">Terrihabitans rhizophilus</name>
    <dbReference type="NCBI Taxonomy" id="3092662"/>
    <lineage>
        <taxon>Bacteria</taxon>
        <taxon>Pseudomonadati</taxon>
        <taxon>Pseudomonadota</taxon>
        <taxon>Alphaproteobacteria</taxon>
        <taxon>Hyphomicrobiales</taxon>
        <taxon>Terrihabitans</taxon>
    </lineage>
</organism>
<gene>
    <name evidence="3" type="ORF">SCD90_04550</name>
</gene>
<reference evidence="3 4" key="1">
    <citation type="submission" date="2023-11" db="EMBL/GenBank/DDBJ databases">
        <authorList>
            <person name="Bao R."/>
        </authorList>
    </citation>
    <scope>NUCLEOTIDE SEQUENCE [LARGE SCALE GENOMIC DNA]</scope>
    <source>
        <strain evidence="3 4">PJ23</strain>
    </source>
</reference>
<dbReference type="InterPro" id="IPR027939">
    <property type="entry name" value="NMT1/THI5"/>
</dbReference>
<dbReference type="PANTHER" id="PTHR31528:SF3">
    <property type="entry name" value="THIAMINE BIOSYNTHESIS PROTEIN HI_0357-RELATED"/>
    <property type="match status" value="1"/>
</dbReference>
<dbReference type="Pfam" id="PF09084">
    <property type="entry name" value="NMT1"/>
    <property type="match status" value="1"/>
</dbReference>
<dbReference type="EMBL" id="JAXAFJ010000002">
    <property type="protein sequence ID" value="MDX6805326.1"/>
    <property type="molecule type" value="Genomic_DNA"/>
</dbReference>
<dbReference type="RefSeq" id="WP_319843445.1">
    <property type="nucleotide sequence ID" value="NZ_JAXAFJ010000002.1"/>
</dbReference>
<comment type="caution">
    <text evidence="3">The sequence shown here is derived from an EMBL/GenBank/DDBJ whole genome shotgun (WGS) entry which is preliminary data.</text>
</comment>
<evidence type="ECO:0000256" key="1">
    <source>
        <dbReference type="SAM" id="SignalP"/>
    </source>
</evidence>
<sequence length="311" mass="33622">MKRLAAALVALGLSLSPAAAADKLTVLLDWFVNPDHAPLVIAKQNGLFEKHGLDVELVEPADPNAPPRLVGAKQADVAVTYQPNLYLQVQEGVPVVRFGTLVDTPLNSLLVLKDGPVKSIADLKGKKVGYSISGFEDALMGVMLENAGLSAKDVEMVNVNFALTQALMAKQVDGVIGAFRNFEPTQVKIAGGTSTVFFPEEHGVPLYDELIYVAHKDSLGDDRLKRFLAAGQEATVQLLNHPEESWKAFTKAYPKLDDELNTAAWAATLPRFAKQPGLLDRARYEGFGAFMKERGLITAAPALDSFAVEIR</sequence>
<keyword evidence="1" id="KW-0732">Signal</keyword>
<dbReference type="PANTHER" id="PTHR31528">
    <property type="entry name" value="4-AMINO-5-HYDROXYMETHYL-2-METHYLPYRIMIDINE PHOSPHATE SYNTHASE THI11-RELATED"/>
    <property type="match status" value="1"/>
</dbReference>
<feature type="signal peptide" evidence="1">
    <location>
        <begin position="1"/>
        <end position="20"/>
    </location>
</feature>
<name>A0ABU4RKG0_9HYPH</name>
<evidence type="ECO:0000313" key="3">
    <source>
        <dbReference type="EMBL" id="MDX6805326.1"/>
    </source>
</evidence>
<dbReference type="InterPro" id="IPR015168">
    <property type="entry name" value="SsuA/THI5"/>
</dbReference>
<proteinExistence type="predicted"/>
<accession>A0ABU4RKG0</accession>
<feature type="chain" id="PRO_5046905162" evidence="1">
    <location>
        <begin position="21"/>
        <end position="311"/>
    </location>
</feature>
<protein>
    <submittedName>
        <fullName evidence="3">ABC transporter substrate-binding protein</fullName>
    </submittedName>
</protein>
<dbReference type="SUPFAM" id="SSF53850">
    <property type="entry name" value="Periplasmic binding protein-like II"/>
    <property type="match status" value="1"/>
</dbReference>
<feature type="domain" description="SsuA/THI5-like" evidence="2">
    <location>
        <begin position="33"/>
        <end position="244"/>
    </location>
</feature>
<evidence type="ECO:0000313" key="4">
    <source>
        <dbReference type="Proteomes" id="UP001274321"/>
    </source>
</evidence>
<dbReference type="Gene3D" id="3.40.190.10">
    <property type="entry name" value="Periplasmic binding protein-like II"/>
    <property type="match status" value="2"/>
</dbReference>
<dbReference type="Proteomes" id="UP001274321">
    <property type="component" value="Unassembled WGS sequence"/>
</dbReference>
<keyword evidence="4" id="KW-1185">Reference proteome</keyword>
<evidence type="ECO:0000259" key="2">
    <source>
        <dbReference type="Pfam" id="PF09084"/>
    </source>
</evidence>